<evidence type="ECO:0000256" key="6">
    <source>
        <dbReference type="ARBA" id="ARBA00022806"/>
    </source>
</evidence>
<comment type="similarity">
    <text evidence="1">Belongs to the helicase family. UvrD subfamily.</text>
</comment>
<dbReference type="GO" id="GO:0004386">
    <property type="term" value="F:helicase activity"/>
    <property type="evidence" value="ECO:0007669"/>
    <property type="project" value="UniProtKB-KW"/>
</dbReference>
<comment type="catalytic activity">
    <reaction evidence="15">
        <text>ATP + H2O = ADP + phosphate + H(+)</text>
        <dbReference type="Rhea" id="RHEA:13065"/>
        <dbReference type="ChEBI" id="CHEBI:15377"/>
        <dbReference type="ChEBI" id="CHEBI:15378"/>
        <dbReference type="ChEBI" id="CHEBI:30616"/>
        <dbReference type="ChEBI" id="CHEBI:43474"/>
        <dbReference type="ChEBI" id="CHEBI:456216"/>
        <dbReference type="EC" id="5.6.2.4"/>
    </reaction>
</comment>
<dbReference type="Gene3D" id="1.10.486.10">
    <property type="entry name" value="PCRA, domain 4"/>
    <property type="match status" value="1"/>
</dbReference>
<evidence type="ECO:0000256" key="16">
    <source>
        <dbReference type="PROSITE-ProRule" id="PRU00560"/>
    </source>
</evidence>
<dbReference type="InterPro" id="IPR014017">
    <property type="entry name" value="DNA_helicase_UvrD-like_C"/>
</dbReference>
<keyword evidence="5 16" id="KW-0378">Hydrolase</keyword>
<protein>
    <recommendedName>
        <fullName evidence="13">DNA 3'-5' helicase</fullName>
        <ecNumber evidence="13">5.6.2.4</ecNumber>
    </recommendedName>
    <alternativeName>
        <fullName evidence="14">DNA 3'-5' helicase II</fullName>
    </alternativeName>
</protein>
<dbReference type="PANTHER" id="PTHR11070:SF2">
    <property type="entry name" value="ATP-DEPENDENT DNA HELICASE SRS2"/>
    <property type="match status" value="1"/>
</dbReference>
<dbReference type="InterPro" id="IPR011604">
    <property type="entry name" value="PDDEXK-like_dom_sf"/>
</dbReference>
<dbReference type="Pfam" id="PF00580">
    <property type="entry name" value="UvrD-helicase"/>
    <property type="match status" value="1"/>
</dbReference>
<gene>
    <name evidence="19" type="ORF">ACFOW1_10250</name>
</gene>
<feature type="domain" description="UvrD-like helicase C-terminal" evidence="18">
    <location>
        <begin position="343"/>
        <end position="641"/>
    </location>
</feature>
<feature type="domain" description="UvrD-like helicase ATP-binding" evidence="17">
    <location>
        <begin position="16"/>
        <end position="342"/>
    </location>
</feature>
<dbReference type="Gene3D" id="3.40.50.300">
    <property type="entry name" value="P-loop containing nucleotide triphosphate hydrolases"/>
    <property type="match status" value="2"/>
</dbReference>
<dbReference type="CDD" id="cd17932">
    <property type="entry name" value="DEXQc_UvrD"/>
    <property type="match status" value="1"/>
</dbReference>
<proteinExistence type="inferred from homology"/>
<evidence type="ECO:0000259" key="17">
    <source>
        <dbReference type="PROSITE" id="PS51198"/>
    </source>
</evidence>
<comment type="caution">
    <text evidence="19">The sequence shown here is derived from an EMBL/GenBank/DDBJ whole genome shotgun (WGS) entry which is preliminary data.</text>
</comment>
<evidence type="ECO:0000256" key="11">
    <source>
        <dbReference type="ARBA" id="ARBA00023235"/>
    </source>
</evidence>
<evidence type="ECO:0000256" key="3">
    <source>
        <dbReference type="ARBA" id="ARBA00022741"/>
    </source>
</evidence>
<keyword evidence="9" id="KW-0238">DNA-binding</keyword>
<keyword evidence="11" id="KW-0413">Isomerase</keyword>
<dbReference type="EC" id="5.6.2.4" evidence="13"/>
<reference evidence="20" key="1">
    <citation type="journal article" date="2019" name="Int. J. Syst. Evol. Microbiol.">
        <title>The Global Catalogue of Microorganisms (GCM) 10K type strain sequencing project: providing services to taxonomists for standard genome sequencing and annotation.</title>
        <authorList>
            <consortium name="The Broad Institute Genomics Platform"/>
            <consortium name="The Broad Institute Genome Sequencing Center for Infectious Disease"/>
            <person name="Wu L."/>
            <person name="Ma J."/>
        </authorList>
    </citation>
    <scope>NUCLEOTIDE SEQUENCE [LARGE SCALE GENOMIC DNA]</scope>
    <source>
        <strain evidence="20">CECT 8010</strain>
    </source>
</reference>
<evidence type="ECO:0000256" key="12">
    <source>
        <dbReference type="ARBA" id="ARBA00034617"/>
    </source>
</evidence>
<evidence type="ECO:0000256" key="4">
    <source>
        <dbReference type="ARBA" id="ARBA00022763"/>
    </source>
</evidence>
<dbReference type="EMBL" id="JBHSDC010000019">
    <property type="protein sequence ID" value="MFC4232273.1"/>
    <property type="molecule type" value="Genomic_DNA"/>
</dbReference>
<keyword evidence="2" id="KW-0540">Nuclease</keyword>
<dbReference type="InterPro" id="IPR000212">
    <property type="entry name" value="DNA_helicase_UvrD/REP"/>
</dbReference>
<keyword evidence="6 16" id="KW-0347">Helicase</keyword>
<dbReference type="Gene3D" id="3.90.320.10">
    <property type="match status" value="1"/>
</dbReference>
<dbReference type="InterPro" id="IPR013986">
    <property type="entry name" value="DExx_box_DNA_helicase_dom_sf"/>
</dbReference>
<organism evidence="19 20">
    <name type="scientific">Parasediminibacterium paludis</name>
    <dbReference type="NCBI Taxonomy" id="908966"/>
    <lineage>
        <taxon>Bacteria</taxon>
        <taxon>Pseudomonadati</taxon>
        <taxon>Bacteroidota</taxon>
        <taxon>Chitinophagia</taxon>
        <taxon>Chitinophagales</taxon>
        <taxon>Chitinophagaceae</taxon>
        <taxon>Parasediminibacterium</taxon>
    </lineage>
</organism>
<accession>A0ABV8PVX4</accession>
<dbReference type="InterPro" id="IPR014016">
    <property type="entry name" value="UvrD-like_ATP-bd"/>
</dbReference>
<evidence type="ECO:0000259" key="18">
    <source>
        <dbReference type="PROSITE" id="PS51217"/>
    </source>
</evidence>
<dbReference type="Pfam" id="PF13361">
    <property type="entry name" value="UvrD_C"/>
    <property type="match status" value="1"/>
</dbReference>
<evidence type="ECO:0000313" key="20">
    <source>
        <dbReference type="Proteomes" id="UP001595906"/>
    </source>
</evidence>
<keyword evidence="20" id="KW-1185">Reference proteome</keyword>
<evidence type="ECO:0000256" key="10">
    <source>
        <dbReference type="ARBA" id="ARBA00023204"/>
    </source>
</evidence>
<evidence type="ECO:0000256" key="2">
    <source>
        <dbReference type="ARBA" id="ARBA00022722"/>
    </source>
</evidence>
<dbReference type="Proteomes" id="UP001595906">
    <property type="component" value="Unassembled WGS sequence"/>
</dbReference>
<evidence type="ECO:0000256" key="9">
    <source>
        <dbReference type="ARBA" id="ARBA00023125"/>
    </source>
</evidence>
<evidence type="ECO:0000256" key="1">
    <source>
        <dbReference type="ARBA" id="ARBA00009922"/>
    </source>
</evidence>
<evidence type="ECO:0000256" key="13">
    <source>
        <dbReference type="ARBA" id="ARBA00034808"/>
    </source>
</evidence>
<dbReference type="Gene3D" id="1.10.10.160">
    <property type="match status" value="1"/>
</dbReference>
<evidence type="ECO:0000256" key="14">
    <source>
        <dbReference type="ARBA" id="ARBA00034923"/>
    </source>
</evidence>
<dbReference type="PROSITE" id="PS51217">
    <property type="entry name" value="UVRD_HELICASE_CTER"/>
    <property type="match status" value="1"/>
</dbReference>
<dbReference type="SUPFAM" id="SSF52540">
    <property type="entry name" value="P-loop containing nucleoside triphosphate hydrolases"/>
    <property type="match status" value="1"/>
</dbReference>
<keyword evidence="7" id="KW-0269">Exonuclease</keyword>
<evidence type="ECO:0000256" key="8">
    <source>
        <dbReference type="ARBA" id="ARBA00022840"/>
    </source>
</evidence>
<dbReference type="Pfam" id="PF12705">
    <property type="entry name" value="PDDEXK_1"/>
    <property type="match status" value="1"/>
</dbReference>
<name>A0ABV8PVX4_9BACT</name>
<evidence type="ECO:0000256" key="7">
    <source>
        <dbReference type="ARBA" id="ARBA00022839"/>
    </source>
</evidence>
<dbReference type="InterPro" id="IPR027417">
    <property type="entry name" value="P-loop_NTPase"/>
</dbReference>
<evidence type="ECO:0000256" key="5">
    <source>
        <dbReference type="ARBA" id="ARBA00022801"/>
    </source>
</evidence>
<comment type="catalytic activity">
    <reaction evidence="12">
        <text>Couples ATP hydrolysis with the unwinding of duplex DNA by translocating in the 3'-5' direction.</text>
        <dbReference type="EC" id="5.6.2.4"/>
    </reaction>
</comment>
<feature type="binding site" evidence="16">
    <location>
        <begin position="37"/>
        <end position="44"/>
    </location>
    <ligand>
        <name>ATP</name>
        <dbReference type="ChEBI" id="CHEBI:30616"/>
    </ligand>
</feature>
<dbReference type="RefSeq" id="WP_379014061.1">
    <property type="nucleotide sequence ID" value="NZ_JBHSDC010000019.1"/>
</dbReference>
<keyword evidence="8 16" id="KW-0067">ATP-binding</keyword>
<keyword evidence="4" id="KW-0227">DNA damage</keyword>
<evidence type="ECO:0000256" key="15">
    <source>
        <dbReference type="ARBA" id="ARBA00048988"/>
    </source>
</evidence>
<keyword evidence="3 16" id="KW-0547">Nucleotide-binding</keyword>
<dbReference type="PROSITE" id="PS51198">
    <property type="entry name" value="UVRD_HELICASE_ATP_BIND"/>
    <property type="match status" value="1"/>
</dbReference>
<evidence type="ECO:0000313" key="19">
    <source>
        <dbReference type="EMBL" id="MFC4232273.1"/>
    </source>
</evidence>
<dbReference type="InterPro" id="IPR038726">
    <property type="entry name" value="PDDEXK_AddAB-type"/>
</dbReference>
<dbReference type="PANTHER" id="PTHR11070">
    <property type="entry name" value="UVRD / RECB / PCRA DNA HELICASE FAMILY MEMBER"/>
    <property type="match status" value="1"/>
</dbReference>
<sequence length="1045" mass="120085">MPTTEQQQELFKKVYNQLNAQQKQAVDTIEGPVMVNAGPGTGKTQILATRIARILLDTDTSPKNIICLTYTDNGAVEMRNRLLNMVGTAAYHVQIHTFHSFCNEVIQDNTTYFGKLSLEPIGDLEEIDLYYQLINNIPADNALKRFRGDVYYEKDRLKSLFSLMKKEAWTPEYLLERIDAYIAELPNKEGFFYKKKYKEFAAGDPKHGAIADEKEKMEMLKAAVQLYPVYNKMMADISRYNFDDMILWVLDAFAKNKNMLLDYQERFLYFLVDEFQDTSRSQNLLLQSLTGYWDVPNLFVVGDADQSIFSFQDANVQNIDAFRKRYADSIVQIDLVNNYRSTQSILDTAHELIIHNQQRISPNDNALIASNGNLQNINVKPVIVEFASTTQEAVSIAMQIKGLIDAGISGKEIGVIYRNHAQVEDIIAILEQQKVAVNTKRKVDLLKLPFIKNILSILTWIDKENYIPYSADDLLFQILHYNFFNIKPLEVAKLSIAVNEKNKSRKEDVFSLRRVIAETPNIKADLFNQANNAIKATSDILEALIQQSNNVTLQHLIEMVIQKAGVLGYVMQNHEKPWLMQVLTSFFNFIKEECKRKPELNLHEFLNNIKLMQKNNIVMPLVKTTASDNGVNLITAHGSKGSEYAHVFVIGCTQKIWDEKNASSSRTYKLPDNLMSNHNISSDLEESRRLFYVAITRAKTNLYISYAAKDKKDKEHTRSTFITEIVEKSDVKVQSQQVDEGVLTDYLALKLAETAKPEIELVEQEYINKVLKSYTLSVTHLNNYLNCPLKFYYQNLIRVPAAKSDSMVFGSAVHYAVERLFKEMRENNNVFPPVEKLVSDFKWYMYINRDAFTPEAFKLKNDYGEKILPEYYYHHINSWNKTVVVEKPLRNILVKGIPLNGKLDKLEFNGKHVNVVDYKTGSFDNAKKKLFAPNEKEPNGGDYWRQAVFYKILIDNDNSNDWQAISTEFEFIEPVNDEYKTAKIVVEASDITTVTNQIVSTWQKIQQQDFKTGCGKPDCDWCNFVKTNNMAVALHELEEEGLLLI</sequence>
<keyword evidence="10" id="KW-0234">DNA repair</keyword>